<reference evidence="2 3" key="1">
    <citation type="journal article" date="2018" name="Nat. Ecol. Evol.">
        <title>Pezizomycetes genomes reveal the molecular basis of ectomycorrhizal truffle lifestyle.</title>
        <authorList>
            <person name="Murat C."/>
            <person name="Payen T."/>
            <person name="Noel B."/>
            <person name="Kuo A."/>
            <person name="Morin E."/>
            <person name="Chen J."/>
            <person name="Kohler A."/>
            <person name="Krizsan K."/>
            <person name="Balestrini R."/>
            <person name="Da Silva C."/>
            <person name="Montanini B."/>
            <person name="Hainaut M."/>
            <person name="Levati E."/>
            <person name="Barry K.W."/>
            <person name="Belfiori B."/>
            <person name="Cichocki N."/>
            <person name="Clum A."/>
            <person name="Dockter R.B."/>
            <person name="Fauchery L."/>
            <person name="Guy J."/>
            <person name="Iotti M."/>
            <person name="Le Tacon F."/>
            <person name="Lindquist E.A."/>
            <person name="Lipzen A."/>
            <person name="Malagnac F."/>
            <person name="Mello A."/>
            <person name="Molinier V."/>
            <person name="Miyauchi S."/>
            <person name="Poulain J."/>
            <person name="Riccioni C."/>
            <person name="Rubini A."/>
            <person name="Sitrit Y."/>
            <person name="Splivallo R."/>
            <person name="Traeger S."/>
            <person name="Wang M."/>
            <person name="Zifcakova L."/>
            <person name="Wipf D."/>
            <person name="Zambonelli A."/>
            <person name="Paolocci F."/>
            <person name="Nowrousian M."/>
            <person name="Ottonello S."/>
            <person name="Baldrian P."/>
            <person name="Spatafora J.W."/>
            <person name="Henrissat B."/>
            <person name="Nagy L.G."/>
            <person name="Aury J.M."/>
            <person name="Wincker P."/>
            <person name="Grigoriev I.V."/>
            <person name="Bonfante P."/>
            <person name="Martin F.M."/>
        </authorList>
    </citation>
    <scope>NUCLEOTIDE SEQUENCE [LARGE SCALE GENOMIC DNA]</scope>
    <source>
        <strain evidence="2 3">120613-1</strain>
    </source>
</reference>
<accession>A0A3N4JR82</accession>
<organism evidence="2 3">
    <name type="scientific">Choiromyces venosus 120613-1</name>
    <dbReference type="NCBI Taxonomy" id="1336337"/>
    <lineage>
        <taxon>Eukaryota</taxon>
        <taxon>Fungi</taxon>
        <taxon>Dikarya</taxon>
        <taxon>Ascomycota</taxon>
        <taxon>Pezizomycotina</taxon>
        <taxon>Pezizomycetes</taxon>
        <taxon>Pezizales</taxon>
        <taxon>Tuberaceae</taxon>
        <taxon>Choiromyces</taxon>
    </lineage>
</organism>
<dbReference type="EMBL" id="ML120377">
    <property type="protein sequence ID" value="RPB00820.1"/>
    <property type="molecule type" value="Genomic_DNA"/>
</dbReference>
<protein>
    <submittedName>
        <fullName evidence="2">Uncharacterized protein</fullName>
    </submittedName>
</protein>
<sequence length="154" mass="16452">MLRWVDRQTFLLKSSCDLTIGNYLPVSKKGVCHDIVLKDRQNFCISRKLVSQTSSLPLELKNSSTTTPSSFSNKKSKCNSQKFLLVIIAALGFVAANPAIILPACDDCSVCLNSCVASCNSPTTPEEGKAQCLTQCCPACVGGAKVCSDPCTLP</sequence>
<keyword evidence="1" id="KW-1133">Transmembrane helix</keyword>
<feature type="transmembrane region" description="Helical" evidence="1">
    <location>
        <begin position="83"/>
        <end position="104"/>
    </location>
</feature>
<dbReference type="Proteomes" id="UP000276215">
    <property type="component" value="Unassembled WGS sequence"/>
</dbReference>
<dbReference type="AlphaFoldDB" id="A0A3N4JR82"/>
<gene>
    <name evidence="2" type="ORF">L873DRAFT_744139</name>
</gene>
<evidence type="ECO:0000313" key="2">
    <source>
        <dbReference type="EMBL" id="RPB00820.1"/>
    </source>
</evidence>
<evidence type="ECO:0000313" key="3">
    <source>
        <dbReference type="Proteomes" id="UP000276215"/>
    </source>
</evidence>
<keyword evidence="3" id="KW-1185">Reference proteome</keyword>
<evidence type="ECO:0000256" key="1">
    <source>
        <dbReference type="SAM" id="Phobius"/>
    </source>
</evidence>
<keyword evidence="1" id="KW-0812">Transmembrane</keyword>
<keyword evidence="1" id="KW-0472">Membrane</keyword>
<proteinExistence type="predicted"/>
<name>A0A3N4JR82_9PEZI</name>